<dbReference type="NCBIfam" id="TIGR03897">
    <property type="entry name" value="lanti_2_LanM"/>
    <property type="match status" value="1"/>
</dbReference>
<dbReference type="InterPro" id="IPR025410">
    <property type="entry name" value="Lant_dehyd"/>
</dbReference>
<reference evidence="2 3" key="1">
    <citation type="submission" date="2022-06" db="EMBL/GenBank/DDBJ databases">
        <title>Isolation of gut microbiota from human fecal samples.</title>
        <authorList>
            <person name="Pamer E.G."/>
            <person name="Barat B."/>
            <person name="Waligurski E."/>
            <person name="Medina S."/>
            <person name="Paddock L."/>
            <person name="Mostad J."/>
        </authorList>
    </citation>
    <scope>NUCLEOTIDE SEQUENCE [LARGE SCALE GENOMIC DNA]</scope>
    <source>
        <strain evidence="2 3">DFI.7.95</strain>
    </source>
</reference>
<dbReference type="InterPro" id="IPR017146">
    <property type="entry name" value="Lanti_2_LanM"/>
</dbReference>
<dbReference type="Pfam" id="PF13575">
    <property type="entry name" value="DUF4135"/>
    <property type="match status" value="1"/>
</dbReference>
<feature type="domain" description="Lantibiotic biosynthesis protein dehydration" evidence="1">
    <location>
        <begin position="91"/>
        <end position="465"/>
    </location>
</feature>
<keyword evidence="3" id="KW-1185">Reference proteome</keyword>
<gene>
    <name evidence="2" type="ORF">NE686_06940</name>
</gene>
<dbReference type="PRINTS" id="PR01950">
    <property type="entry name" value="LANCSUPER"/>
</dbReference>
<dbReference type="Gene3D" id="1.50.10.20">
    <property type="match status" value="1"/>
</dbReference>
<organism evidence="2 3">
    <name type="scientific">Tissierella carlieri</name>
    <dbReference type="NCBI Taxonomy" id="689904"/>
    <lineage>
        <taxon>Bacteria</taxon>
        <taxon>Bacillati</taxon>
        <taxon>Bacillota</taxon>
        <taxon>Tissierellia</taxon>
        <taxon>Tissierellales</taxon>
        <taxon>Tissierellaceae</taxon>
        <taxon>Tissierella</taxon>
    </lineage>
</organism>
<comment type="caution">
    <text evidence="2">The sequence shown here is derived from an EMBL/GenBank/DDBJ whole genome shotgun (WGS) entry which is preliminary data.</text>
</comment>
<dbReference type="EMBL" id="JANGAC010000004">
    <property type="protein sequence ID" value="MCQ4922812.1"/>
    <property type="molecule type" value="Genomic_DNA"/>
</dbReference>
<proteinExistence type="predicted"/>
<dbReference type="CDD" id="cd04792">
    <property type="entry name" value="LanM-like"/>
    <property type="match status" value="1"/>
</dbReference>
<dbReference type="Proteomes" id="UP001524478">
    <property type="component" value="Unassembled WGS sequence"/>
</dbReference>
<dbReference type="Pfam" id="PF05147">
    <property type="entry name" value="LANC_like"/>
    <property type="match status" value="1"/>
</dbReference>
<accession>A0ABT1S8L6</accession>
<dbReference type="PANTHER" id="PTHR12736">
    <property type="entry name" value="LANC-LIKE PROTEIN"/>
    <property type="match status" value="1"/>
</dbReference>
<evidence type="ECO:0000313" key="3">
    <source>
        <dbReference type="Proteomes" id="UP001524478"/>
    </source>
</evidence>
<evidence type="ECO:0000313" key="2">
    <source>
        <dbReference type="EMBL" id="MCQ4922812.1"/>
    </source>
</evidence>
<dbReference type="InterPro" id="IPR007822">
    <property type="entry name" value="LANC-like"/>
</dbReference>
<protein>
    <submittedName>
        <fullName evidence="2">Type 2 lanthipeptide synthetase LanM family protein</fullName>
    </submittedName>
</protein>
<evidence type="ECO:0000259" key="1">
    <source>
        <dbReference type="Pfam" id="PF13575"/>
    </source>
</evidence>
<sequence>MEKYKKNQFEGYVRSYLDKYLEGQSKEDFSVEFYDYLLNEILSNSIKTLLILFFAFKKESLLKGDSSEERYRYFDNYSSTEEFHDLVNRMYPLLKQRLDSILHNHIINYNDLNIRVKRDKEEIHKKFEFNMEDLTDCHIKYGVSDYHRGLKSICIIEKDNRRIIYKPRSGKIDIYWRTFIDWFNSKEPSLRLANIEILDKGEYHWQEFVDNKPCKSEREIQKLYYRIGILAAISYIFKIEDLHMENIIVSGEFPYIIDLETIFQVDGFQNCHLELKSATDILNRNINQSILRTQLFPTSVKFHNSNMDISGITGKGGQVIENGKVKIKNQFTDEIEVVKEDAIIENKYNIGCIEDILVDPKDYIKEIIAGFEEGYLLLKNNKEELLKLINSGELFYDVRPRYLFRNTNLYAMILEMGKNPKYLKDKSELNRLYHLLFKTANDHNIKMIYQSELEDLFNDDIPYFYGNINDKTVYNSNGDSCFVLDKTPLMETNERIKNLNQRDLRTQIYLIEKVMAKQKKTWNTVREKRDYNMIKNERDSLIKAAEGIGDILIDKAMIDEKTETISWLDLQNTFPTWTIKAQDIYLYGGLTGNAIFFSCLYQETKDVKYRNILQKILNTIKIDLQGTNNKSSSAFNGMVSLAYLYAFLYNQTKDKDMLYQSLSIINNCKAEIFQNTSYDIIDGLSGVLVVTLNIFELTKDRELEDLSIGIGIDIIKNIHIEKDRAYWKKNNGNELIITGFAHGLAGISYALGKLYRLTNYKNHISIVDNLIKIENSYYSDAIENWIDLRSEEVTSLDTSPIHWCHGATGIGLSRLKGKDIIDTSNDMAKALRAVEKNGLYRDSDCLCHGNLGNIELLLEVYKENGDLNLYNKAIARANEIIENGYINGVGQEFDSSGFMLGLSGIGYEMLRISDPSKYPSVLLLEV</sequence>
<dbReference type="PIRSF" id="PIRSF037228">
    <property type="entry name" value="Lant_mod_RumM"/>
    <property type="match status" value="1"/>
</dbReference>
<dbReference type="PANTHER" id="PTHR12736:SF7">
    <property type="entry name" value="LANC-LIKE PROTEIN 3"/>
    <property type="match status" value="1"/>
</dbReference>
<dbReference type="SUPFAM" id="SSF158745">
    <property type="entry name" value="LanC-like"/>
    <property type="match status" value="1"/>
</dbReference>
<dbReference type="SMART" id="SM01260">
    <property type="entry name" value="LANC_like"/>
    <property type="match status" value="1"/>
</dbReference>
<dbReference type="RefSeq" id="WP_256310944.1">
    <property type="nucleotide sequence ID" value="NZ_JANGAC010000004.1"/>
</dbReference>
<name>A0ABT1S8L6_9FIRM</name>